<dbReference type="InterPro" id="IPR053143">
    <property type="entry name" value="Arylsulfate_ST"/>
</dbReference>
<gene>
    <name evidence="1" type="ORF">U1T56_12265</name>
</gene>
<dbReference type="InterPro" id="IPR011047">
    <property type="entry name" value="Quinoprotein_ADH-like_sf"/>
</dbReference>
<evidence type="ECO:0000313" key="1">
    <source>
        <dbReference type="EMBL" id="MEK0083928.1"/>
    </source>
</evidence>
<accession>A0ABU8XU55</accession>
<comment type="caution">
    <text evidence="1">The sequence shown here is derived from an EMBL/GenBank/DDBJ whole genome shotgun (WGS) entry which is preliminary data.</text>
</comment>
<proteinExistence type="predicted"/>
<name>A0ABU8XU55_9PROT</name>
<evidence type="ECO:0000313" key="2">
    <source>
        <dbReference type="Proteomes" id="UP001375743"/>
    </source>
</evidence>
<dbReference type="EMBL" id="JBBLZC010000011">
    <property type="protein sequence ID" value="MEK0083928.1"/>
    <property type="molecule type" value="Genomic_DNA"/>
</dbReference>
<organism evidence="1 2">
    <name type="scientific">Benzoatithermus flavus</name>
    <dbReference type="NCBI Taxonomy" id="3108223"/>
    <lineage>
        <taxon>Bacteria</taxon>
        <taxon>Pseudomonadati</taxon>
        <taxon>Pseudomonadota</taxon>
        <taxon>Alphaproteobacteria</taxon>
        <taxon>Geminicoccales</taxon>
        <taxon>Geminicoccaceae</taxon>
        <taxon>Benzoatithermus</taxon>
    </lineage>
</organism>
<protein>
    <submittedName>
        <fullName evidence="1">Arylsulfotransferase family protein</fullName>
    </submittedName>
</protein>
<dbReference type="Pfam" id="PF14269">
    <property type="entry name" value="Arylsulfotran_2"/>
    <property type="match status" value="1"/>
</dbReference>
<dbReference type="InterPro" id="IPR039535">
    <property type="entry name" value="ASST-like"/>
</dbReference>
<keyword evidence="2" id="KW-1185">Reference proteome</keyword>
<dbReference type="RefSeq" id="WP_418159779.1">
    <property type="nucleotide sequence ID" value="NZ_JBBLZC010000011.1"/>
</dbReference>
<dbReference type="SUPFAM" id="SSF50998">
    <property type="entry name" value="Quinoprotein alcohol dehydrogenase-like"/>
    <property type="match status" value="1"/>
</dbReference>
<dbReference type="PANTHER" id="PTHR35340:SF5">
    <property type="entry name" value="ASST-DOMAIN-CONTAINING PROTEIN"/>
    <property type="match status" value="1"/>
</dbReference>
<dbReference type="PANTHER" id="PTHR35340">
    <property type="entry name" value="PQQ ENZYME REPEAT PROTEIN-RELATED"/>
    <property type="match status" value="1"/>
</dbReference>
<sequence length="443" mass="48823">MLSALRRNAEKIVFAFGAALMVFGYGLAVGKLRLFPHDIIEAAAEAGRDWEENWRHYLGVRSRWLQPTGRQSRLPVHEPARVWAGDTFVTQYRDGAFGADLLAMDGTVLHHWKLLLPEIWRAAGYTAPPMADEDATTHGAELLPNGDVVASIGGYVVARIDACSRVVWAKRIAAHHTLHVLPDGEILAPGTIRHTRPNPAWPRLRLGPSGYFDDQTVLRISLEDGRVLEEFSIIDTLYKSGWEGLLFAGRGSSYAMAENDPLHMNDVEMLRPEIAAAFPMFKAGDLLVSLRNLQTLVVLDGETRQVKWSMTGPFYGQHDPDFTPDGRIVVFDNRISGTPPQLGPSRVLAIDPATHRVTWSFQGSPEEPFYTPVAGKVQHLPNGNILALSPQDGTIIELARDGAGRSEIVWEYVNLVAPGTVGMLFDMTRVPKVEAPWVGAACS</sequence>
<dbReference type="Gene3D" id="2.130.10.10">
    <property type="entry name" value="YVTN repeat-like/Quinoprotein amine dehydrogenase"/>
    <property type="match status" value="1"/>
</dbReference>
<reference evidence="1 2" key="1">
    <citation type="submission" date="2024-01" db="EMBL/GenBank/DDBJ databases">
        <title>Multi-omics insights into the function and evolution of sodium benzoate biodegradation pathways in Benzoatithermus flavus gen. nov., sp. nov. from hot spring.</title>
        <authorList>
            <person name="Hu C.-J."/>
            <person name="Li W.-J."/>
        </authorList>
    </citation>
    <scope>NUCLEOTIDE SEQUENCE [LARGE SCALE GENOMIC DNA]</scope>
    <source>
        <strain evidence="1 2">SYSU G07066</strain>
    </source>
</reference>
<dbReference type="Proteomes" id="UP001375743">
    <property type="component" value="Unassembled WGS sequence"/>
</dbReference>
<dbReference type="InterPro" id="IPR015943">
    <property type="entry name" value="WD40/YVTN_repeat-like_dom_sf"/>
</dbReference>